<evidence type="ECO:0000256" key="1">
    <source>
        <dbReference type="ARBA" id="ARBA00023125"/>
    </source>
</evidence>
<dbReference type="AlphaFoldDB" id="A0A285IQZ0"/>
<reference evidence="3 6" key="2">
    <citation type="journal article" date="2018" name="Int. J. Syst. Evol. Microbiol.">
        <title>Pseudooceanicola lipolyticus sp. nov., a marine alphaproteobacterium, reclassification of Oceanicola flagellatus as Pseudooceanicola flagellatus comb. nov. and emended description of the genus Pseudooceanicola.</title>
        <authorList>
            <person name="Huang M.-M."/>
            <person name="Guo L.-L."/>
            <person name="Wu Y.-H."/>
            <person name="Lai Q.-L."/>
            <person name="Shao Z.-Z."/>
            <person name="Wang C.-S."/>
            <person name="Wu M."/>
            <person name="Xu X.-W."/>
        </authorList>
    </citation>
    <scope>NUCLEOTIDE SEQUENCE [LARGE SCALE GENOMIC DNA]</scope>
    <source>
        <strain evidence="3 6">Ar-45</strain>
    </source>
</reference>
<dbReference type="InterPro" id="IPR014710">
    <property type="entry name" value="RmlC-like_jellyroll"/>
</dbReference>
<dbReference type="PROSITE" id="PS50943">
    <property type="entry name" value="HTH_CROC1"/>
    <property type="match status" value="1"/>
</dbReference>
<dbReference type="InterPro" id="IPR050807">
    <property type="entry name" value="TransReg_Diox_bact_type"/>
</dbReference>
<dbReference type="RefSeq" id="WP_097145558.1">
    <property type="nucleotide sequence ID" value="NZ_OBEA01000003.1"/>
</dbReference>
<evidence type="ECO:0000313" key="5">
    <source>
        <dbReference type="Proteomes" id="UP000231655"/>
    </source>
</evidence>
<dbReference type="InterPro" id="IPR010982">
    <property type="entry name" value="Lambda_DNA-bd_dom_sf"/>
</dbReference>
<dbReference type="Proteomes" id="UP000231655">
    <property type="component" value="Unassembled WGS sequence"/>
</dbReference>
<dbReference type="PANTHER" id="PTHR46797:SF1">
    <property type="entry name" value="METHYLPHOSPHONATE SYNTHASE"/>
    <property type="match status" value="1"/>
</dbReference>
<name>A0A285IQZ0_9RHOB</name>
<dbReference type="SUPFAM" id="SSF51182">
    <property type="entry name" value="RmlC-like cupins"/>
    <property type="match status" value="1"/>
</dbReference>
<dbReference type="InterPro" id="IPR011051">
    <property type="entry name" value="RmlC_Cupin_sf"/>
</dbReference>
<dbReference type="SMART" id="SM00530">
    <property type="entry name" value="HTH_XRE"/>
    <property type="match status" value="1"/>
</dbReference>
<keyword evidence="1" id="KW-0238">DNA-binding</keyword>
<evidence type="ECO:0000313" key="6">
    <source>
        <dbReference type="Proteomes" id="UP000231702"/>
    </source>
</evidence>
<gene>
    <name evidence="3" type="ORF">CVM39_01375</name>
    <name evidence="4" type="ORF">SAMN06297129_1809</name>
</gene>
<accession>A0A285IQZ0</accession>
<reference evidence="4 5" key="1">
    <citation type="submission" date="2017-09" db="EMBL/GenBank/DDBJ databases">
        <authorList>
            <person name="Ehlers B."/>
            <person name="Leendertz F.H."/>
        </authorList>
    </citation>
    <scope>NUCLEOTIDE SEQUENCE [LARGE SCALE GENOMIC DNA]</scope>
    <source>
        <strain evidence="4 5">CGMCC 1.12662</strain>
    </source>
</reference>
<dbReference type="EMBL" id="OBEA01000003">
    <property type="protein sequence ID" value="SNY50382.1"/>
    <property type="molecule type" value="Genomic_DNA"/>
</dbReference>
<dbReference type="Proteomes" id="UP000231702">
    <property type="component" value="Unassembled WGS sequence"/>
</dbReference>
<dbReference type="Pfam" id="PF13560">
    <property type="entry name" value="HTH_31"/>
    <property type="match status" value="1"/>
</dbReference>
<dbReference type="GO" id="GO:0003677">
    <property type="term" value="F:DNA binding"/>
    <property type="evidence" value="ECO:0007669"/>
    <property type="project" value="UniProtKB-KW"/>
</dbReference>
<evidence type="ECO:0000313" key="3">
    <source>
        <dbReference type="EMBL" id="PJE31783.1"/>
    </source>
</evidence>
<sequence>MPDTLGQDIRALRLARGMTLEELSFRVGRSTGWLSQVERDKSQPRMSDLRKLADTFEVPLSLLFGAPDAPEAERGRIVRAHARRKMGDPEQGLIETLISPDLTDSFEVIHSVFLPRTEGDELIRRPTQEVAYLVSGQLDIELDDQPFTVSEGDSFRIRRQSFRWFNPYDAPAVAVWVISPPVY</sequence>
<proteinExistence type="predicted"/>
<dbReference type="InterPro" id="IPR001387">
    <property type="entry name" value="Cro/C1-type_HTH"/>
</dbReference>
<dbReference type="EMBL" id="PGTD01000007">
    <property type="protein sequence ID" value="PJE31783.1"/>
    <property type="molecule type" value="Genomic_DNA"/>
</dbReference>
<dbReference type="Gene3D" id="1.10.260.40">
    <property type="entry name" value="lambda repressor-like DNA-binding domains"/>
    <property type="match status" value="1"/>
</dbReference>
<dbReference type="CDD" id="cd02209">
    <property type="entry name" value="cupin_XRE_C"/>
    <property type="match status" value="1"/>
</dbReference>
<evidence type="ECO:0000259" key="2">
    <source>
        <dbReference type="PROSITE" id="PS50943"/>
    </source>
</evidence>
<keyword evidence="6" id="KW-1185">Reference proteome</keyword>
<dbReference type="Gene3D" id="2.60.120.10">
    <property type="entry name" value="Jelly Rolls"/>
    <property type="match status" value="1"/>
</dbReference>
<feature type="domain" description="HTH cro/C1-type" evidence="2">
    <location>
        <begin position="9"/>
        <end position="63"/>
    </location>
</feature>
<dbReference type="SUPFAM" id="SSF47413">
    <property type="entry name" value="lambda repressor-like DNA-binding domains"/>
    <property type="match status" value="1"/>
</dbReference>
<dbReference type="OrthoDB" id="9814751at2"/>
<organism evidence="4 5">
    <name type="scientific">Pseudooceanicola antarcticus</name>
    <dbReference type="NCBI Taxonomy" id="1247613"/>
    <lineage>
        <taxon>Bacteria</taxon>
        <taxon>Pseudomonadati</taxon>
        <taxon>Pseudomonadota</taxon>
        <taxon>Alphaproteobacteria</taxon>
        <taxon>Rhodobacterales</taxon>
        <taxon>Paracoccaceae</taxon>
        <taxon>Pseudooceanicola</taxon>
    </lineage>
</organism>
<dbReference type="CDD" id="cd00093">
    <property type="entry name" value="HTH_XRE"/>
    <property type="match status" value="1"/>
</dbReference>
<evidence type="ECO:0000313" key="4">
    <source>
        <dbReference type="EMBL" id="SNY50382.1"/>
    </source>
</evidence>
<dbReference type="InterPro" id="IPR013096">
    <property type="entry name" value="Cupin_2"/>
</dbReference>
<protein>
    <submittedName>
        <fullName evidence="4">Transcriptional regulator, XRE family with cupin sensor</fullName>
    </submittedName>
    <submittedName>
        <fullName evidence="3">XRE family transcriptional regulator</fullName>
    </submittedName>
</protein>
<dbReference type="GO" id="GO:0005829">
    <property type="term" value="C:cytosol"/>
    <property type="evidence" value="ECO:0007669"/>
    <property type="project" value="TreeGrafter"/>
</dbReference>
<dbReference type="GO" id="GO:0003700">
    <property type="term" value="F:DNA-binding transcription factor activity"/>
    <property type="evidence" value="ECO:0007669"/>
    <property type="project" value="TreeGrafter"/>
</dbReference>
<dbReference type="PANTHER" id="PTHR46797">
    <property type="entry name" value="HTH-TYPE TRANSCRIPTIONAL REGULATOR"/>
    <property type="match status" value="1"/>
</dbReference>
<dbReference type="Pfam" id="PF07883">
    <property type="entry name" value="Cupin_2"/>
    <property type="match status" value="1"/>
</dbReference>